<dbReference type="PANTHER" id="PTHR30222">
    <property type="entry name" value="SPERMIDINE/PUTRESCINE-BINDING PERIPLASMIC PROTEIN"/>
    <property type="match status" value="1"/>
</dbReference>
<evidence type="ECO:0000256" key="3">
    <source>
        <dbReference type="ARBA" id="ARBA00022729"/>
    </source>
</evidence>
<protein>
    <recommendedName>
        <fullName evidence="5">Putrescine-binding periplasmic protein</fullName>
    </recommendedName>
</protein>
<dbReference type="PIRSF" id="PIRSF019574">
    <property type="entry name" value="Periplasmic_polyamine_BP"/>
    <property type="match status" value="1"/>
</dbReference>
<dbReference type="GO" id="GO:0015846">
    <property type="term" value="P:polyamine transport"/>
    <property type="evidence" value="ECO:0007669"/>
    <property type="project" value="InterPro"/>
</dbReference>
<feature type="signal peptide" evidence="6">
    <location>
        <begin position="1"/>
        <end position="39"/>
    </location>
</feature>
<dbReference type="InterPro" id="IPR001188">
    <property type="entry name" value="Sperm_putr-bd"/>
</dbReference>
<comment type="subcellular location">
    <subcellularLocation>
        <location evidence="1 5">Periplasm</location>
    </subcellularLocation>
</comment>
<evidence type="ECO:0000256" key="2">
    <source>
        <dbReference type="ARBA" id="ARBA00022448"/>
    </source>
</evidence>
<keyword evidence="8" id="KW-1185">Reference proteome</keyword>
<evidence type="ECO:0000313" key="8">
    <source>
        <dbReference type="Proteomes" id="UP000301751"/>
    </source>
</evidence>
<dbReference type="Proteomes" id="UP000301751">
    <property type="component" value="Unassembled WGS sequence"/>
</dbReference>
<evidence type="ECO:0000256" key="4">
    <source>
        <dbReference type="ARBA" id="ARBA00022764"/>
    </source>
</evidence>
<evidence type="ECO:0000313" key="7">
    <source>
        <dbReference type="EMBL" id="GCL61066.1"/>
    </source>
</evidence>
<proteinExistence type="inferred from homology"/>
<dbReference type="RefSeq" id="WP_137730850.1">
    <property type="nucleotide sequence ID" value="NZ_BJCL01000001.1"/>
</dbReference>
<dbReference type="AlphaFoldDB" id="A0A480AJ73"/>
<comment type="similarity">
    <text evidence="5">Belongs to the bacterial solute-binding protein PotD/PotF family.</text>
</comment>
<keyword evidence="4 5" id="KW-0574">Periplasm</keyword>
<dbReference type="Pfam" id="PF13416">
    <property type="entry name" value="SBP_bac_8"/>
    <property type="match status" value="1"/>
</dbReference>
<comment type="caution">
    <text evidence="7">The sequence shown here is derived from an EMBL/GenBank/DDBJ whole genome shotgun (WGS) entry which is preliminary data.</text>
</comment>
<dbReference type="PRINTS" id="PR00909">
    <property type="entry name" value="SPERMDNBNDNG"/>
</dbReference>
<dbReference type="GO" id="GO:0042597">
    <property type="term" value="C:periplasmic space"/>
    <property type="evidence" value="ECO:0007669"/>
    <property type="project" value="UniProtKB-SubCell"/>
</dbReference>
<gene>
    <name evidence="7" type="ORF">AQPW35_01470</name>
</gene>
<feature type="chain" id="PRO_5019748312" description="Putrescine-binding periplasmic protein" evidence="6">
    <location>
        <begin position="40"/>
        <end position="386"/>
    </location>
</feature>
<keyword evidence="2 5" id="KW-0813">Transport</keyword>
<dbReference type="GO" id="GO:0019808">
    <property type="term" value="F:polyamine binding"/>
    <property type="evidence" value="ECO:0007669"/>
    <property type="project" value="InterPro"/>
</dbReference>
<evidence type="ECO:0000256" key="1">
    <source>
        <dbReference type="ARBA" id="ARBA00004418"/>
    </source>
</evidence>
<dbReference type="PANTHER" id="PTHR30222:SF12">
    <property type="entry name" value="NORSPERMIDINE SENSOR"/>
    <property type="match status" value="1"/>
</dbReference>
<dbReference type="EMBL" id="BJCL01000001">
    <property type="protein sequence ID" value="GCL61066.1"/>
    <property type="molecule type" value="Genomic_DNA"/>
</dbReference>
<name>A0A480AJ73_9BURK</name>
<keyword evidence="3 6" id="KW-0732">Signal</keyword>
<accession>A0A480AJ73</accession>
<reference evidence="8" key="1">
    <citation type="submission" date="2019-03" db="EMBL/GenBank/DDBJ databases">
        <title>Aquabacterium pictum sp.nov., the first bacteriochlorophyll a-containing freshwater bacterium in the genus Aquabacterium of the class Betaproteobacteria.</title>
        <authorList>
            <person name="Hirose S."/>
            <person name="Tank M."/>
            <person name="Hara E."/>
            <person name="Tamaki H."/>
            <person name="Takaichi S."/>
            <person name="Haruta S."/>
            <person name="Hanada S."/>
        </authorList>
    </citation>
    <scope>NUCLEOTIDE SEQUENCE [LARGE SCALE GENOMIC DNA]</scope>
    <source>
        <strain evidence="8">W35</strain>
    </source>
</reference>
<dbReference type="InterPro" id="IPR006059">
    <property type="entry name" value="SBP"/>
</dbReference>
<comment type="function">
    <text evidence="5">Required for the activity of the bacterial periplasmic transport system of putrescine.</text>
</comment>
<sequence length="386" mass="41755">MPAAPAVLPVHHPVRRRRAGAVALLLAGLLAAAATPSQAQPAKRVLNINNWADYIGPDVIQNFQKETGIQVRYDATVESNETLHARLVAGKTGYDIVVPGAHFAAKQIKGGLLQPLNRDLLPNWKNLDPAILEKLAQSDPGNRHLVNWMWGFVTVGINEQKVREVLSSTPLPANPLDLVFKPEYASKLKNCGIHVLDSASEVVPVAMLYAGKDGFSATAKDYDAARQVLAAARPNVTRIFSPGPINDLASGALCVSLGYSGDFNIANQRAREAGKTFTIKPLIPPRGATMFLDSMAIPKDAKNVAEAHAFINYILRPEVHATLTNAVFYGNPNAASKAHVKPELAANPTIFPPAADIAKLAVMRDLPNDVRRVQTRVFTDFKANRQ</sequence>
<evidence type="ECO:0000256" key="5">
    <source>
        <dbReference type="PIRNR" id="PIRNR019574"/>
    </source>
</evidence>
<organism evidence="7 8">
    <name type="scientific">Pseudaquabacterium pictum</name>
    <dbReference type="NCBI Taxonomy" id="2315236"/>
    <lineage>
        <taxon>Bacteria</taxon>
        <taxon>Pseudomonadati</taxon>
        <taxon>Pseudomonadota</taxon>
        <taxon>Betaproteobacteria</taxon>
        <taxon>Burkholderiales</taxon>
        <taxon>Sphaerotilaceae</taxon>
        <taxon>Pseudaquabacterium</taxon>
    </lineage>
</organism>
<evidence type="ECO:0000256" key="6">
    <source>
        <dbReference type="SAM" id="SignalP"/>
    </source>
</evidence>
<dbReference type="OrthoDB" id="9769319at2"/>
<dbReference type="SUPFAM" id="SSF53850">
    <property type="entry name" value="Periplasmic binding protein-like II"/>
    <property type="match status" value="1"/>
</dbReference>
<dbReference type="Gene3D" id="3.40.190.10">
    <property type="entry name" value="Periplasmic binding protein-like II"/>
    <property type="match status" value="2"/>
</dbReference>